<feature type="transmembrane region" description="Helical" evidence="1">
    <location>
        <begin position="403"/>
        <end position="423"/>
    </location>
</feature>
<dbReference type="AlphaFoldDB" id="A0A0P1GSB3"/>
<sequence length="453" mass="47796">MPDDAITGSPITPHISSTPSRQAMRALVLGAYGLIGADAARALLRAGFDVSGVGRDRAIAMRVLPQVDWHICDLTKLDHAQWQALTKDVDVVINAAGALQDGGGTNLSAIHEDMPRALCAALAGSEVRVVQISAAGVSTEASTEFFRSKARGDAALIASGIDHVVLRPTLVLGHAAYGGTALLRAAAALPLVDWQMMADSQVQTVALPDLSAAIVACAQGDIANGTIADLTEDQARPFPELVAQMRQWMGLPVPQIKLPMPQTQLRMLAKGADLMAPLGWQSPLRSTAIRTLADGISGDSTTWHAAGGAPCRSLHQTFLDHPATVQERWFARCYLLLPLIIGALSLFWLASGLIGLSQYSAAVAVLTSREVPESISIVAVGLGSLLDITLGILVLWRRHVRRACIGMIALTLGYLAAGTVMTPDLWLDPLGAFVKVIPAAVLALVPLALTENR</sequence>
<evidence type="ECO:0000313" key="4">
    <source>
        <dbReference type="Proteomes" id="UP000051681"/>
    </source>
</evidence>
<proteinExistence type="predicted"/>
<dbReference type="SUPFAM" id="SSF51735">
    <property type="entry name" value="NAD(P)-binding Rossmann-fold domains"/>
    <property type="match status" value="1"/>
</dbReference>
<evidence type="ECO:0000259" key="2">
    <source>
        <dbReference type="Pfam" id="PF13460"/>
    </source>
</evidence>
<keyword evidence="1" id="KW-1133">Transmembrane helix</keyword>
<keyword evidence="1" id="KW-0472">Membrane</keyword>
<dbReference type="InterPro" id="IPR036291">
    <property type="entry name" value="NAD(P)-bd_dom_sf"/>
</dbReference>
<dbReference type="InterPro" id="IPR016040">
    <property type="entry name" value="NAD(P)-bd_dom"/>
</dbReference>
<dbReference type="Pfam" id="PF13781">
    <property type="entry name" value="DoxX_3"/>
    <property type="match status" value="1"/>
</dbReference>
<feature type="transmembrane region" description="Helical" evidence="1">
    <location>
        <begin position="374"/>
        <end position="396"/>
    </location>
</feature>
<evidence type="ECO:0000256" key="1">
    <source>
        <dbReference type="SAM" id="Phobius"/>
    </source>
</evidence>
<dbReference type="InterPro" id="IPR025695">
    <property type="entry name" value="DoxX-like"/>
</dbReference>
<dbReference type="PANTHER" id="PTHR12126">
    <property type="entry name" value="NADH-UBIQUINONE OXIDOREDUCTASE 39 KDA SUBUNIT-RELATED"/>
    <property type="match status" value="1"/>
</dbReference>
<keyword evidence="4" id="KW-1185">Reference proteome</keyword>
<dbReference type="InterPro" id="IPR051207">
    <property type="entry name" value="ComplexI_NDUFA9_subunit"/>
</dbReference>
<dbReference type="EMBL" id="CYSF01000017">
    <property type="protein sequence ID" value="CUH85688.1"/>
    <property type="molecule type" value="Genomic_DNA"/>
</dbReference>
<dbReference type="Gene3D" id="3.40.50.720">
    <property type="entry name" value="NAD(P)-binding Rossmann-like Domain"/>
    <property type="match status" value="1"/>
</dbReference>
<evidence type="ECO:0000313" key="3">
    <source>
        <dbReference type="EMBL" id="CUH85688.1"/>
    </source>
</evidence>
<accession>A0A0P1GSB3</accession>
<feature type="transmembrane region" description="Helical" evidence="1">
    <location>
        <begin position="429"/>
        <end position="449"/>
    </location>
</feature>
<organism evidence="3 4">
    <name type="scientific">Thalassovita mediterranea</name>
    <dbReference type="NCBI Taxonomy" id="340021"/>
    <lineage>
        <taxon>Bacteria</taxon>
        <taxon>Pseudomonadati</taxon>
        <taxon>Pseudomonadota</taxon>
        <taxon>Alphaproteobacteria</taxon>
        <taxon>Rhodobacterales</taxon>
        <taxon>Roseobacteraceae</taxon>
        <taxon>Thalassovita</taxon>
    </lineage>
</organism>
<reference evidence="3 4" key="1">
    <citation type="submission" date="2015-09" db="EMBL/GenBank/DDBJ databases">
        <authorList>
            <consortium name="Swine Surveillance"/>
        </authorList>
    </citation>
    <scope>NUCLEOTIDE SEQUENCE [LARGE SCALE GENOMIC DNA]</scope>
    <source>
        <strain evidence="3 4">CECT 8383</strain>
    </source>
</reference>
<dbReference type="Proteomes" id="UP000051681">
    <property type="component" value="Unassembled WGS sequence"/>
</dbReference>
<dbReference type="STRING" id="340021.TM5383_02922"/>
<gene>
    <name evidence="3" type="ORF">TM5383_02922</name>
</gene>
<keyword evidence="1" id="KW-0812">Transmembrane</keyword>
<name>A0A0P1GSB3_9RHOB</name>
<feature type="transmembrane region" description="Helical" evidence="1">
    <location>
        <begin position="334"/>
        <end position="354"/>
    </location>
</feature>
<protein>
    <submittedName>
        <fullName evidence="3">Putative NADH-flavin reductase</fullName>
    </submittedName>
</protein>
<dbReference type="Pfam" id="PF13460">
    <property type="entry name" value="NAD_binding_10"/>
    <property type="match status" value="1"/>
</dbReference>
<dbReference type="GO" id="GO:0044877">
    <property type="term" value="F:protein-containing complex binding"/>
    <property type="evidence" value="ECO:0007669"/>
    <property type="project" value="TreeGrafter"/>
</dbReference>
<feature type="domain" description="NAD(P)-binding" evidence="2">
    <location>
        <begin position="30"/>
        <end position="171"/>
    </location>
</feature>
<dbReference type="PANTHER" id="PTHR12126:SF11">
    <property type="entry name" value="NADH DEHYDROGENASE [UBIQUINONE] 1 ALPHA SUBCOMPLEX SUBUNIT 9, MITOCHONDRIAL"/>
    <property type="match status" value="1"/>
</dbReference>